<sequence>MNMSVDISKTATCTSCRFKEESPPELVFSIKTAPVPPRTLSASLSSSSRPYGIRSPFSTTGLPMALSPWYTAWETPLASDNTAIVSSVGKTTLSTVR</sequence>
<name>A0A4Y7SP61_COPMI</name>
<evidence type="ECO:0000313" key="1">
    <source>
        <dbReference type="EMBL" id="TEB23438.1"/>
    </source>
</evidence>
<dbReference type="EMBL" id="QPFP01000078">
    <property type="protein sequence ID" value="TEB23438.1"/>
    <property type="molecule type" value="Genomic_DNA"/>
</dbReference>
<dbReference type="Proteomes" id="UP000298030">
    <property type="component" value="Unassembled WGS sequence"/>
</dbReference>
<accession>A0A4Y7SP61</accession>
<comment type="caution">
    <text evidence="1">The sequence shown here is derived from an EMBL/GenBank/DDBJ whole genome shotgun (WGS) entry which is preliminary data.</text>
</comment>
<evidence type="ECO:0000313" key="2">
    <source>
        <dbReference type="Proteomes" id="UP000298030"/>
    </source>
</evidence>
<dbReference type="AlphaFoldDB" id="A0A4Y7SP61"/>
<keyword evidence="2" id="KW-1185">Reference proteome</keyword>
<gene>
    <name evidence="1" type="ORF">FA13DRAFT_1414048</name>
</gene>
<proteinExistence type="predicted"/>
<reference evidence="1 2" key="1">
    <citation type="journal article" date="2019" name="Nat. Ecol. Evol.">
        <title>Megaphylogeny resolves global patterns of mushroom evolution.</title>
        <authorList>
            <person name="Varga T."/>
            <person name="Krizsan K."/>
            <person name="Foldi C."/>
            <person name="Dima B."/>
            <person name="Sanchez-Garcia M."/>
            <person name="Sanchez-Ramirez S."/>
            <person name="Szollosi G.J."/>
            <person name="Szarkandi J.G."/>
            <person name="Papp V."/>
            <person name="Albert L."/>
            <person name="Andreopoulos W."/>
            <person name="Angelini C."/>
            <person name="Antonin V."/>
            <person name="Barry K.W."/>
            <person name="Bougher N.L."/>
            <person name="Buchanan P."/>
            <person name="Buyck B."/>
            <person name="Bense V."/>
            <person name="Catcheside P."/>
            <person name="Chovatia M."/>
            <person name="Cooper J."/>
            <person name="Damon W."/>
            <person name="Desjardin D."/>
            <person name="Finy P."/>
            <person name="Geml J."/>
            <person name="Haridas S."/>
            <person name="Hughes K."/>
            <person name="Justo A."/>
            <person name="Karasinski D."/>
            <person name="Kautmanova I."/>
            <person name="Kiss B."/>
            <person name="Kocsube S."/>
            <person name="Kotiranta H."/>
            <person name="LaButti K.M."/>
            <person name="Lechner B.E."/>
            <person name="Liimatainen K."/>
            <person name="Lipzen A."/>
            <person name="Lukacs Z."/>
            <person name="Mihaltcheva S."/>
            <person name="Morgado L.N."/>
            <person name="Niskanen T."/>
            <person name="Noordeloos M.E."/>
            <person name="Ohm R.A."/>
            <person name="Ortiz-Santana B."/>
            <person name="Ovrebo C."/>
            <person name="Racz N."/>
            <person name="Riley R."/>
            <person name="Savchenko A."/>
            <person name="Shiryaev A."/>
            <person name="Soop K."/>
            <person name="Spirin V."/>
            <person name="Szebenyi C."/>
            <person name="Tomsovsky M."/>
            <person name="Tulloss R.E."/>
            <person name="Uehling J."/>
            <person name="Grigoriev I.V."/>
            <person name="Vagvolgyi C."/>
            <person name="Papp T."/>
            <person name="Martin F.M."/>
            <person name="Miettinen O."/>
            <person name="Hibbett D.S."/>
            <person name="Nagy L.G."/>
        </authorList>
    </citation>
    <scope>NUCLEOTIDE SEQUENCE [LARGE SCALE GENOMIC DNA]</scope>
    <source>
        <strain evidence="1 2">FP101781</strain>
    </source>
</reference>
<organism evidence="1 2">
    <name type="scientific">Coprinellus micaceus</name>
    <name type="common">Glistening ink-cap mushroom</name>
    <name type="synonym">Coprinus micaceus</name>
    <dbReference type="NCBI Taxonomy" id="71717"/>
    <lineage>
        <taxon>Eukaryota</taxon>
        <taxon>Fungi</taxon>
        <taxon>Dikarya</taxon>
        <taxon>Basidiomycota</taxon>
        <taxon>Agaricomycotina</taxon>
        <taxon>Agaricomycetes</taxon>
        <taxon>Agaricomycetidae</taxon>
        <taxon>Agaricales</taxon>
        <taxon>Agaricineae</taxon>
        <taxon>Psathyrellaceae</taxon>
        <taxon>Coprinellus</taxon>
    </lineage>
</organism>
<protein>
    <submittedName>
        <fullName evidence="1">Uncharacterized protein</fullName>
    </submittedName>
</protein>